<dbReference type="GO" id="GO:0004674">
    <property type="term" value="F:protein serine/threonine kinase activity"/>
    <property type="evidence" value="ECO:0007669"/>
    <property type="project" value="TreeGrafter"/>
</dbReference>
<dbReference type="Proteomes" id="UP000325849">
    <property type="component" value="Unassembled WGS sequence"/>
</dbReference>
<dbReference type="PROSITE" id="PS50011">
    <property type="entry name" value="PROTEIN_KINASE_DOM"/>
    <property type="match status" value="1"/>
</dbReference>
<dbReference type="GO" id="GO:0005524">
    <property type="term" value="F:ATP binding"/>
    <property type="evidence" value="ECO:0007669"/>
    <property type="project" value="UniProtKB-UniRule"/>
</dbReference>
<dbReference type="PROSITE" id="PS00108">
    <property type="entry name" value="PROTEIN_KINASE_ST"/>
    <property type="match status" value="1"/>
</dbReference>
<comment type="caution">
    <text evidence="8">The sequence shown here is derived from an EMBL/GenBank/DDBJ whole genome shotgun (WGS) entry which is preliminary data.</text>
</comment>
<evidence type="ECO:0000259" key="7">
    <source>
        <dbReference type="PROSITE" id="PS50011"/>
    </source>
</evidence>
<dbReference type="SMART" id="SM00220">
    <property type="entry name" value="S_TKc"/>
    <property type="match status" value="1"/>
</dbReference>
<proteinExistence type="predicted"/>
<dbReference type="Gene3D" id="3.30.200.20">
    <property type="entry name" value="Phosphorylase Kinase, domain 1"/>
    <property type="match status" value="1"/>
</dbReference>
<feature type="domain" description="Protein kinase" evidence="7">
    <location>
        <begin position="14"/>
        <end position="267"/>
    </location>
</feature>
<feature type="compositionally biased region" description="Polar residues" evidence="6">
    <location>
        <begin position="339"/>
        <end position="357"/>
    </location>
</feature>
<dbReference type="RefSeq" id="WP_152886526.1">
    <property type="nucleotide sequence ID" value="NZ_VJZD01000031.1"/>
</dbReference>
<dbReference type="PROSITE" id="PS00107">
    <property type="entry name" value="PROTEIN_KINASE_ATP"/>
    <property type="match status" value="1"/>
</dbReference>
<dbReference type="InterPro" id="IPR017441">
    <property type="entry name" value="Protein_kinase_ATP_BS"/>
</dbReference>
<dbReference type="InterPro" id="IPR015943">
    <property type="entry name" value="WD40/YVTN_repeat-like_dom_sf"/>
</dbReference>
<feature type="binding site" evidence="5">
    <location>
        <position position="42"/>
    </location>
    <ligand>
        <name>ATP</name>
        <dbReference type="ChEBI" id="CHEBI:30616"/>
    </ligand>
</feature>
<dbReference type="Pfam" id="PF13360">
    <property type="entry name" value="PQQ_2"/>
    <property type="match status" value="1"/>
</dbReference>
<accession>A0A5N8VCP4</accession>
<name>A0A5N8VCP4_9ACTN</name>
<keyword evidence="3 8" id="KW-0418">Kinase</keyword>
<feature type="region of interest" description="Disordered" evidence="6">
    <location>
        <begin position="336"/>
        <end position="363"/>
    </location>
</feature>
<dbReference type="InterPro" id="IPR011009">
    <property type="entry name" value="Kinase-like_dom_sf"/>
</dbReference>
<dbReference type="Gene3D" id="1.10.510.10">
    <property type="entry name" value="Transferase(Phosphotransferase) domain 1"/>
    <property type="match status" value="1"/>
</dbReference>
<keyword evidence="1" id="KW-0808">Transferase</keyword>
<protein>
    <submittedName>
        <fullName evidence="8">Serine/threonine-protein kinase</fullName>
    </submittedName>
</protein>
<evidence type="ECO:0000256" key="4">
    <source>
        <dbReference type="ARBA" id="ARBA00022840"/>
    </source>
</evidence>
<evidence type="ECO:0000256" key="1">
    <source>
        <dbReference type="ARBA" id="ARBA00022679"/>
    </source>
</evidence>
<dbReference type="Pfam" id="PF00069">
    <property type="entry name" value="Pkinase"/>
    <property type="match status" value="1"/>
</dbReference>
<dbReference type="SUPFAM" id="SSF50998">
    <property type="entry name" value="Quinoprotein alcohol dehydrogenase-like"/>
    <property type="match status" value="1"/>
</dbReference>
<dbReference type="PANTHER" id="PTHR43289:SF34">
    <property type="entry name" value="SERINE_THREONINE-PROTEIN KINASE YBDM-RELATED"/>
    <property type="match status" value="1"/>
</dbReference>
<organism evidence="8 9">
    <name type="scientific">Streptomyces adustus</name>
    <dbReference type="NCBI Taxonomy" id="1609272"/>
    <lineage>
        <taxon>Bacteria</taxon>
        <taxon>Bacillati</taxon>
        <taxon>Actinomycetota</taxon>
        <taxon>Actinomycetes</taxon>
        <taxon>Kitasatosporales</taxon>
        <taxon>Streptomycetaceae</taxon>
        <taxon>Streptomyces</taxon>
    </lineage>
</organism>
<evidence type="ECO:0000256" key="6">
    <source>
        <dbReference type="SAM" id="MobiDB-lite"/>
    </source>
</evidence>
<dbReference type="InterPro" id="IPR018391">
    <property type="entry name" value="PQQ_b-propeller_rpt"/>
</dbReference>
<dbReference type="AlphaFoldDB" id="A0A5N8VCP4"/>
<gene>
    <name evidence="8" type="ORF">FNH09_10740</name>
</gene>
<dbReference type="InterPro" id="IPR011047">
    <property type="entry name" value="Quinoprotein_ADH-like_sf"/>
</dbReference>
<keyword evidence="2 5" id="KW-0547">Nucleotide-binding</keyword>
<evidence type="ECO:0000256" key="3">
    <source>
        <dbReference type="ARBA" id="ARBA00022777"/>
    </source>
</evidence>
<dbReference type="CDD" id="cd14014">
    <property type="entry name" value="STKc_PknB_like"/>
    <property type="match status" value="1"/>
</dbReference>
<keyword evidence="4 5" id="KW-0067">ATP-binding</keyword>
<evidence type="ECO:0000313" key="8">
    <source>
        <dbReference type="EMBL" id="MPY31745.1"/>
    </source>
</evidence>
<dbReference type="SUPFAM" id="SSF56112">
    <property type="entry name" value="Protein kinase-like (PK-like)"/>
    <property type="match status" value="1"/>
</dbReference>
<feature type="region of interest" description="Disordered" evidence="6">
    <location>
        <begin position="267"/>
        <end position="305"/>
    </location>
</feature>
<reference evidence="8 9" key="1">
    <citation type="submission" date="2019-07" db="EMBL/GenBank/DDBJ databases">
        <title>New species of Amycolatopsis and Streptomyces.</title>
        <authorList>
            <person name="Duangmal K."/>
            <person name="Teo W.F.A."/>
            <person name="Lipun K."/>
        </authorList>
    </citation>
    <scope>NUCLEOTIDE SEQUENCE [LARGE SCALE GENOMIC DNA]</scope>
    <source>
        <strain evidence="8 9">NBRC 109810</strain>
    </source>
</reference>
<keyword evidence="9" id="KW-1185">Reference proteome</keyword>
<dbReference type="OrthoDB" id="9762169at2"/>
<evidence type="ECO:0000313" key="9">
    <source>
        <dbReference type="Proteomes" id="UP000325849"/>
    </source>
</evidence>
<evidence type="ECO:0000256" key="2">
    <source>
        <dbReference type="ARBA" id="ARBA00022741"/>
    </source>
</evidence>
<dbReference type="SMART" id="SM00564">
    <property type="entry name" value="PQQ"/>
    <property type="match status" value="5"/>
</dbReference>
<dbReference type="EMBL" id="VJZD01000031">
    <property type="protein sequence ID" value="MPY31745.1"/>
    <property type="molecule type" value="Genomic_DNA"/>
</dbReference>
<evidence type="ECO:0000256" key="5">
    <source>
        <dbReference type="PROSITE-ProRule" id="PRU10141"/>
    </source>
</evidence>
<dbReference type="InterPro" id="IPR008271">
    <property type="entry name" value="Ser/Thr_kinase_AS"/>
</dbReference>
<dbReference type="PANTHER" id="PTHR43289">
    <property type="entry name" value="MITOGEN-ACTIVATED PROTEIN KINASE KINASE KINASE 20-RELATED"/>
    <property type="match status" value="1"/>
</dbReference>
<dbReference type="InterPro" id="IPR002372">
    <property type="entry name" value="PQQ_rpt_dom"/>
</dbReference>
<sequence>MPLHRDDPRTLGGYRIVDRLGSGGMGVVYLGRSRSGREVAVKVVHAQYAQDDVFRTRFRQEIAAVRKVSGAFTAPVLDADPEASRPWMATQYVPGPALSDLIRGTGPLKGARLRLLALGLVEALRDIHRAGVVHRDLKPANVLMAEDGPRVIDFGISRAAGNQTLTETGNMIGTPPFMAPEQFEDARSVGPASDVFSLGALLVFAATGSGPFDADSPYLTAYRVMHEEPSVDAVAEPLRSVLIRCLAKKADERPGLEELGREFAEALPEPAAGDQETVTLRLPPSGPAPDEPARAAAAPPRDRRSRLRRWPVLAGTAGVLAVAVTGYVLFDPFQRPDGSRSTASAGSTPSHSASRGTSRWDPLPAGWKPWRTSVYGAALSGVTGTMNDDGAFSGNTLSCAMGEDALYCGGSGVLPVRVDGATGRLAWRADSVPSGVARENYDSTVLGEHDGVLLVRQSVVSSTGADRAAKVLALDSGTGELLWSRKMDDDTVQPALVGDLLLVPDGKRVTARDPRQGTARWTTDLPAAPAYYCGFHEIGGRPYAGCFDPGSSPSRTEFYAVDPADGTTRKVSVPDRDLAYVGDVDGDLVFLASDGQDGSAFEDSVPTEDSAYTEVLLIDPKTGTVRSKSLPGSPHGAAALVGGVLCFASSNGRVTAHEPGTGKRLWATTTSLEQPGTPVADERGRTLFAASASGRVAALDKATGRLLWESSARAAQVIRTSFHPAQVYPDGGSLVVLSPDGTVFALDPAHPDREPLSG</sequence>
<dbReference type="InterPro" id="IPR000719">
    <property type="entry name" value="Prot_kinase_dom"/>
</dbReference>
<dbReference type="Gene3D" id="2.130.10.10">
    <property type="entry name" value="YVTN repeat-like/Quinoprotein amine dehydrogenase"/>
    <property type="match status" value="2"/>
</dbReference>